<proteinExistence type="predicted"/>
<organism evidence="2 3">
    <name type="scientific">Pholiota conissans</name>
    <dbReference type="NCBI Taxonomy" id="109636"/>
    <lineage>
        <taxon>Eukaryota</taxon>
        <taxon>Fungi</taxon>
        <taxon>Dikarya</taxon>
        <taxon>Basidiomycota</taxon>
        <taxon>Agaricomycotina</taxon>
        <taxon>Agaricomycetes</taxon>
        <taxon>Agaricomycetidae</taxon>
        <taxon>Agaricales</taxon>
        <taxon>Agaricineae</taxon>
        <taxon>Strophariaceae</taxon>
        <taxon>Pholiota</taxon>
    </lineage>
</organism>
<feature type="transmembrane region" description="Helical" evidence="1">
    <location>
        <begin position="25"/>
        <end position="48"/>
    </location>
</feature>
<feature type="non-terminal residue" evidence="2">
    <location>
        <position position="52"/>
    </location>
</feature>
<evidence type="ECO:0000313" key="3">
    <source>
        <dbReference type="Proteomes" id="UP000807469"/>
    </source>
</evidence>
<keyword evidence="3" id="KW-1185">Reference proteome</keyword>
<evidence type="ECO:0000313" key="2">
    <source>
        <dbReference type="EMBL" id="KAF9470929.1"/>
    </source>
</evidence>
<keyword evidence="1" id="KW-1133">Transmembrane helix</keyword>
<dbReference type="EMBL" id="MU155805">
    <property type="protein sequence ID" value="KAF9470929.1"/>
    <property type="molecule type" value="Genomic_DNA"/>
</dbReference>
<name>A0A9P5YKF9_9AGAR</name>
<dbReference type="Proteomes" id="UP000807469">
    <property type="component" value="Unassembled WGS sequence"/>
</dbReference>
<feature type="non-terminal residue" evidence="2">
    <location>
        <position position="1"/>
    </location>
</feature>
<sequence>ILSMTCDNAICNDIVIDYLGKLLEAFLSAANCTCCFIHILNLVARCILKQFD</sequence>
<dbReference type="AlphaFoldDB" id="A0A9P5YKF9"/>
<reference evidence="2" key="1">
    <citation type="submission" date="2020-11" db="EMBL/GenBank/DDBJ databases">
        <authorList>
            <consortium name="DOE Joint Genome Institute"/>
            <person name="Ahrendt S."/>
            <person name="Riley R."/>
            <person name="Andreopoulos W."/>
            <person name="Labutti K."/>
            <person name="Pangilinan J."/>
            <person name="Ruiz-Duenas F.J."/>
            <person name="Barrasa J.M."/>
            <person name="Sanchez-Garcia M."/>
            <person name="Camarero S."/>
            <person name="Miyauchi S."/>
            <person name="Serrano A."/>
            <person name="Linde D."/>
            <person name="Babiker R."/>
            <person name="Drula E."/>
            <person name="Ayuso-Fernandez I."/>
            <person name="Pacheco R."/>
            <person name="Padilla G."/>
            <person name="Ferreira P."/>
            <person name="Barriuso J."/>
            <person name="Kellner H."/>
            <person name="Castanera R."/>
            <person name="Alfaro M."/>
            <person name="Ramirez L."/>
            <person name="Pisabarro A.G."/>
            <person name="Kuo A."/>
            <person name="Tritt A."/>
            <person name="Lipzen A."/>
            <person name="He G."/>
            <person name="Yan M."/>
            <person name="Ng V."/>
            <person name="Cullen D."/>
            <person name="Martin F."/>
            <person name="Rosso M.-N."/>
            <person name="Henrissat B."/>
            <person name="Hibbett D."/>
            <person name="Martinez A.T."/>
            <person name="Grigoriev I.V."/>
        </authorList>
    </citation>
    <scope>NUCLEOTIDE SEQUENCE</scope>
    <source>
        <strain evidence="2">CIRM-BRFM 674</strain>
    </source>
</reference>
<evidence type="ECO:0000256" key="1">
    <source>
        <dbReference type="SAM" id="Phobius"/>
    </source>
</evidence>
<protein>
    <submittedName>
        <fullName evidence="2">Uncharacterized protein</fullName>
    </submittedName>
</protein>
<keyword evidence="1" id="KW-0472">Membrane</keyword>
<keyword evidence="1" id="KW-0812">Transmembrane</keyword>
<gene>
    <name evidence="2" type="ORF">BDN70DRAFT_763176</name>
</gene>
<accession>A0A9P5YKF9</accession>
<dbReference type="OrthoDB" id="2748837at2759"/>
<comment type="caution">
    <text evidence="2">The sequence shown here is derived from an EMBL/GenBank/DDBJ whole genome shotgun (WGS) entry which is preliminary data.</text>
</comment>